<proteinExistence type="inferred from homology"/>
<evidence type="ECO:0000313" key="10">
    <source>
        <dbReference type="Proteomes" id="UP000187172"/>
    </source>
</evidence>
<dbReference type="PANTHER" id="PTHR42709">
    <property type="entry name" value="ALKALINE PHOSPHATASE LIKE PROTEIN"/>
    <property type="match status" value="1"/>
</dbReference>
<evidence type="ECO:0000259" key="8">
    <source>
        <dbReference type="Pfam" id="PF09335"/>
    </source>
</evidence>
<feature type="domain" description="VTT" evidence="8">
    <location>
        <begin position="30"/>
        <end position="160"/>
    </location>
</feature>
<feature type="transmembrane region" description="Helical" evidence="7">
    <location>
        <begin position="12"/>
        <end position="36"/>
    </location>
</feature>
<gene>
    <name evidence="9" type="ORF">BK138_20950</name>
</gene>
<dbReference type="InterPro" id="IPR051311">
    <property type="entry name" value="DedA_domain"/>
</dbReference>
<dbReference type="STRING" id="297318.BK138_20950"/>
<evidence type="ECO:0000313" key="9">
    <source>
        <dbReference type="EMBL" id="OMF52562.1"/>
    </source>
</evidence>
<keyword evidence="4 7" id="KW-0812">Transmembrane</keyword>
<evidence type="ECO:0000256" key="1">
    <source>
        <dbReference type="ARBA" id="ARBA00004651"/>
    </source>
</evidence>
<dbReference type="Pfam" id="PF09335">
    <property type="entry name" value="VTT_dom"/>
    <property type="match status" value="1"/>
</dbReference>
<feature type="transmembrane region" description="Helical" evidence="7">
    <location>
        <begin position="178"/>
        <end position="196"/>
    </location>
</feature>
<evidence type="ECO:0000256" key="6">
    <source>
        <dbReference type="ARBA" id="ARBA00023136"/>
    </source>
</evidence>
<comment type="caution">
    <text evidence="9">The sequence shown here is derived from an EMBL/GenBank/DDBJ whole genome shotgun (WGS) entry which is preliminary data.</text>
</comment>
<protein>
    <submittedName>
        <fullName evidence="9">Alkaline phosphatase</fullName>
    </submittedName>
</protein>
<organism evidence="9 10">
    <name type="scientific">Paenibacillus rhizosphaerae</name>
    <dbReference type="NCBI Taxonomy" id="297318"/>
    <lineage>
        <taxon>Bacteria</taxon>
        <taxon>Bacillati</taxon>
        <taxon>Bacillota</taxon>
        <taxon>Bacilli</taxon>
        <taxon>Bacillales</taxon>
        <taxon>Paenibacillaceae</taxon>
        <taxon>Paenibacillus</taxon>
    </lineage>
</organism>
<reference evidence="9 10" key="1">
    <citation type="submission" date="2016-11" db="EMBL/GenBank/DDBJ databases">
        <title>Paenibacillus species isolates.</title>
        <authorList>
            <person name="Beno S.M."/>
        </authorList>
    </citation>
    <scope>NUCLEOTIDE SEQUENCE [LARGE SCALE GENOMIC DNA]</scope>
    <source>
        <strain evidence="9 10">FSL R5-0378</strain>
    </source>
</reference>
<feature type="transmembrane region" description="Helical" evidence="7">
    <location>
        <begin position="138"/>
        <end position="158"/>
    </location>
</feature>
<comment type="similarity">
    <text evidence="2">Belongs to the DedA family.</text>
</comment>
<sequence length="206" mass="22959">MEQWITSVVEQFGYVGIALIIALENIFPPIPSELILTFGGFMTTKSHLAIPGVIAAATVGSVIGAVILYGIGLLLDVKRLERIVAKWGRILRVKSSDIAKSEKWFSRYGYFTVFFCRMIPLVRSLISIPAGMARMKFGLFLLFTTVGTLIWNTVLVYLGAALGDSWESILHYMDVYSHAAYAVIGLVIVCVLFLYLRRARGMRVEK</sequence>
<evidence type="ECO:0000256" key="4">
    <source>
        <dbReference type="ARBA" id="ARBA00022692"/>
    </source>
</evidence>
<evidence type="ECO:0000256" key="2">
    <source>
        <dbReference type="ARBA" id="ARBA00010792"/>
    </source>
</evidence>
<comment type="subcellular location">
    <subcellularLocation>
        <location evidence="1">Cell membrane</location>
        <topology evidence="1">Multi-pass membrane protein</topology>
    </subcellularLocation>
</comment>
<dbReference type="PANTHER" id="PTHR42709:SF6">
    <property type="entry name" value="UNDECAPRENYL PHOSPHATE TRANSPORTER A"/>
    <property type="match status" value="1"/>
</dbReference>
<dbReference type="AlphaFoldDB" id="A0A1R1ELF4"/>
<evidence type="ECO:0000256" key="3">
    <source>
        <dbReference type="ARBA" id="ARBA00022475"/>
    </source>
</evidence>
<keyword evidence="6 7" id="KW-0472">Membrane</keyword>
<dbReference type="InterPro" id="IPR032816">
    <property type="entry name" value="VTT_dom"/>
</dbReference>
<evidence type="ECO:0000256" key="7">
    <source>
        <dbReference type="SAM" id="Phobius"/>
    </source>
</evidence>
<dbReference type="Proteomes" id="UP000187172">
    <property type="component" value="Unassembled WGS sequence"/>
</dbReference>
<evidence type="ECO:0000256" key="5">
    <source>
        <dbReference type="ARBA" id="ARBA00022989"/>
    </source>
</evidence>
<dbReference type="GO" id="GO:0005886">
    <property type="term" value="C:plasma membrane"/>
    <property type="evidence" value="ECO:0007669"/>
    <property type="project" value="UniProtKB-SubCell"/>
</dbReference>
<dbReference type="EMBL" id="MRTP01000006">
    <property type="protein sequence ID" value="OMF52562.1"/>
    <property type="molecule type" value="Genomic_DNA"/>
</dbReference>
<keyword evidence="3" id="KW-1003">Cell membrane</keyword>
<name>A0A1R1ELF4_9BACL</name>
<feature type="transmembrane region" description="Helical" evidence="7">
    <location>
        <begin position="48"/>
        <end position="71"/>
    </location>
</feature>
<accession>A0A1R1ELF4</accession>
<keyword evidence="10" id="KW-1185">Reference proteome</keyword>
<keyword evidence="5 7" id="KW-1133">Transmembrane helix</keyword>
<dbReference type="RefSeq" id="WP_076172735.1">
    <property type="nucleotide sequence ID" value="NZ_MRTP01000006.1"/>
</dbReference>